<gene>
    <name evidence="2" type="ORF">DM01DRAFT_1390558</name>
</gene>
<protein>
    <submittedName>
        <fullName evidence="2">Uncharacterized protein</fullName>
    </submittedName>
</protein>
<feature type="compositionally biased region" description="Polar residues" evidence="1">
    <location>
        <begin position="63"/>
        <end position="72"/>
    </location>
</feature>
<evidence type="ECO:0000313" key="2">
    <source>
        <dbReference type="EMBL" id="ORX53529.1"/>
    </source>
</evidence>
<name>A0A1X2GHX5_9FUNG</name>
<proteinExistence type="predicted"/>
<dbReference type="Proteomes" id="UP000242146">
    <property type="component" value="Unassembled WGS sequence"/>
</dbReference>
<keyword evidence="3" id="KW-1185">Reference proteome</keyword>
<comment type="caution">
    <text evidence="2">The sequence shown here is derived from an EMBL/GenBank/DDBJ whole genome shotgun (WGS) entry which is preliminary data.</text>
</comment>
<feature type="compositionally biased region" description="Basic residues" evidence="1">
    <location>
        <begin position="284"/>
        <end position="296"/>
    </location>
</feature>
<dbReference type="OrthoDB" id="2270831at2759"/>
<feature type="region of interest" description="Disordered" evidence="1">
    <location>
        <begin position="248"/>
        <end position="318"/>
    </location>
</feature>
<dbReference type="AlphaFoldDB" id="A0A1X2GHX5"/>
<evidence type="ECO:0000313" key="3">
    <source>
        <dbReference type="Proteomes" id="UP000242146"/>
    </source>
</evidence>
<feature type="compositionally biased region" description="Polar residues" evidence="1">
    <location>
        <begin position="24"/>
        <end position="37"/>
    </location>
</feature>
<feature type="compositionally biased region" description="Basic and acidic residues" evidence="1">
    <location>
        <begin position="297"/>
        <end position="318"/>
    </location>
</feature>
<accession>A0A1X2GHX5</accession>
<dbReference type="EMBL" id="MCGT01000015">
    <property type="protein sequence ID" value="ORX53529.1"/>
    <property type="molecule type" value="Genomic_DNA"/>
</dbReference>
<organism evidence="2 3">
    <name type="scientific">Hesseltinella vesiculosa</name>
    <dbReference type="NCBI Taxonomy" id="101127"/>
    <lineage>
        <taxon>Eukaryota</taxon>
        <taxon>Fungi</taxon>
        <taxon>Fungi incertae sedis</taxon>
        <taxon>Mucoromycota</taxon>
        <taxon>Mucoromycotina</taxon>
        <taxon>Mucoromycetes</taxon>
        <taxon>Mucorales</taxon>
        <taxon>Cunninghamellaceae</taxon>
        <taxon>Hesseltinella</taxon>
    </lineage>
</organism>
<sequence length="318" mass="37179">MQERNEQESELPPIPAIQNHDNEQASMEISHVTSSPKRAQRQRRDLRLNGEIEVEQAAGGGTSNSSWLFPSNSKHQRRESWIDVLNDKAIKAIRRTSGIMTAQDEQSLVDKMASMMNRYDEGKRTESWTDKVLDFLFPSIHQAHVDEIRHKRQQKREYFPSDSAYDDVQGMIRQVDQEKWREKATHMTMRMDRSAQSSPPVAGCHLEIADHAYDTLQSTFATPHGTITVNQPDIMEVDEATEELARIQKRQQKRKKQMQRRLKQQPPPDDREKPPYDVVSTGKKERRRRKHQTGRRQSKETQRCDTDFENWEEHGHSN</sequence>
<feature type="region of interest" description="Disordered" evidence="1">
    <location>
        <begin position="1"/>
        <end position="72"/>
    </location>
</feature>
<reference evidence="2 3" key="1">
    <citation type="submission" date="2016-07" db="EMBL/GenBank/DDBJ databases">
        <title>Pervasive Adenine N6-methylation of Active Genes in Fungi.</title>
        <authorList>
            <consortium name="DOE Joint Genome Institute"/>
            <person name="Mondo S.J."/>
            <person name="Dannebaum R.O."/>
            <person name="Kuo R.C."/>
            <person name="Labutti K."/>
            <person name="Haridas S."/>
            <person name="Kuo A."/>
            <person name="Salamov A."/>
            <person name="Ahrendt S.R."/>
            <person name="Lipzen A."/>
            <person name="Sullivan W."/>
            <person name="Andreopoulos W.B."/>
            <person name="Clum A."/>
            <person name="Lindquist E."/>
            <person name="Daum C."/>
            <person name="Ramamoorthy G.K."/>
            <person name="Gryganskyi A."/>
            <person name="Culley D."/>
            <person name="Magnuson J.K."/>
            <person name="James T.Y."/>
            <person name="O'Malley M.A."/>
            <person name="Stajich J.E."/>
            <person name="Spatafora J.W."/>
            <person name="Visel A."/>
            <person name="Grigoriev I.V."/>
        </authorList>
    </citation>
    <scope>NUCLEOTIDE SEQUENCE [LARGE SCALE GENOMIC DNA]</scope>
    <source>
        <strain evidence="2 3">NRRL 3301</strain>
    </source>
</reference>
<evidence type="ECO:0000256" key="1">
    <source>
        <dbReference type="SAM" id="MobiDB-lite"/>
    </source>
</evidence>
<feature type="compositionally biased region" description="Basic residues" evidence="1">
    <location>
        <begin position="248"/>
        <end position="263"/>
    </location>
</feature>